<protein>
    <submittedName>
        <fullName evidence="2">Uncharacterized protein</fullName>
    </submittedName>
</protein>
<gene>
    <name evidence="2" type="ORF">M9458_016418</name>
</gene>
<reference evidence="2 3" key="1">
    <citation type="submission" date="2024-05" db="EMBL/GenBank/DDBJ databases">
        <title>Genome sequencing and assembly of Indian major carp, Cirrhinus mrigala (Hamilton, 1822).</title>
        <authorList>
            <person name="Mohindra V."/>
            <person name="Chowdhury L.M."/>
            <person name="Lal K."/>
            <person name="Jena J.K."/>
        </authorList>
    </citation>
    <scope>NUCLEOTIDE SEQUENCE [LARGE SCALE GENOMIC DNA]</scope>
    <source>
        <strain evidence="2">CM1030</strain>
        <tissue evidence="2">Blood</tissue>
    </source>
</reference>
<keyword evidence="1" id="KW-0812">Transmembrane</keyword>
<feature type="non-terminal residue" evidence="2">
    <location>
        <position position="1"/>
    </location>
</feature>
<proteinExistence type="predicted"/>
<keyword evidence="3" id="KW-1185">Reference proteome</keyword>
<dbReference type="EMBL" id="JAMKFB020000007">
    <property type="protein sequence ID" value="KAL0189319.1"/>
    <property type="molecule type" value="Genomic_DNA"/>
</dbReference>
<comment type="caution">
    <text evidence="2">The sequence shown here is derived from an EMBL/GenBank/DDBJ whole genome shotgun (WGS) entry which is preliminary data.</text>
</comment>
<dbReference type="AlphaFoldDB" id="A0ABD0QSW7"/>
<evidence type="ECO:0000313" key="2">
    <source>
        <dbReference type="EMBL" id="KAL0189319.1"/>
    </source>
</evidence>
<organism evidence="2 3">
    <name type="scientific">Cirrhinus mrigala</name>
    <name type="common">Mrigala</name>
    <dbReference type="NCBI Taxonomy" id="683832"/>
    <lineage>
        <taxon>Eukaryota</taxon>
        <taxon>Metazoa</taxon>
        <taxon>Chordata</taxon>
        <taxon>Craniata</taxon>
        <taxon>Vertebrata</taxon>
        <taxon>Euteleostomi</taxon>
        <taxon>Actinopterygii</taxon>
        <taxon>Neopterygii</taxon>
        <taxon>Teleostei</taxon>
        <taxon>Ostariophysi</taxon>
        <taxon>Cypriniformes</taxon>
        <taxon>Cyprinidae</taxon>
        <taxon>Labeoninae</taxon>
        <taxon>Labeonini</taxon>
        <taxon>Cirrhinus</taxon>
    </lineage>
</organism>
<sequence>CQIPLANDRVGLTYIYSLAFSIGLPANLLSLWGLRWLPVGLYPKLTAFRSSPATHLATVDPLPAGRPPLALRRSCTLSAAVVYGKCGSVDIDIPLLSDWPLPICVRAPERAVTRYAYFKITT</sequence>
<keyword evidence="1" id="KW-1133">Transmembrane helix</keyword>
<evidence type="ECO:0000313" key="3">
    <source>
        <dbReference type="Proteomes" id="UP001529510"/>
    </source>
</evidence>
<feature type="transmembrane region" description="Helical" evidence="1">
    <location>
        <begin position="14"/>
        <end position="34"/>
    </location>
</feature>
<name>A0ABD0QSW7_CIRMR</name>
<feature type="non-terminal residue" evidence="2">
    <location>
        <position position="122"/>
    </location>
</feature>
<evidence type="ECO:0000256" key="1">
    <source>
        <dbReference type="SAM" id="Phobius"/>
    </source>
</evidence>
<accession>A0ABD0QSW7</accession>
<dbReference type="Proteomes" id="UP001529510">
    <property type="component" value="Unassembled WGS sequence"/>
</dbReference>
<keyword evidence="1" id="KW-0472">Membrane</keyword>